<feature type="domain" description="Aminotransferase-like plant mobile" evidence="1">
    <location>
        <begin position="103"/>
        <end position="463"/>
    </location>
</feature>
<reference evidence="2" key="1">
    <citation type="submission" date="2023-07" db="EMBL/GenBank/DDBJ databases">
        <title>draft genome sequence of fig (Ficus carica).</title>
        <authorList>
            <person name="Takahashi T."/>
            <person name="Nishimura K."/>
        </authorList>
    </citation>
    <scope>NUCLEOTIDE SEQUENCE</scope>
</reference>
<accession>A0AA88AUB2</accession>
<dbReference type="PANTHER" id="PTHR46033:SF80">
    <property type="entry name" value="PROTEIN MAIN-LIKE 2-LIKE"/>
    <property type="match status" value="1"/>
</dbReference>
<evidence type="ECO:0000259" key="1">
    <source>
        <dbReference type="Pfam" id="PF10536"/>
    </source>
</evidence>
<dbReference type="EMBL" id="BTGU01000038">
    <property type="protein sequence ID" value="GMN51541.1"/>
    <property type="molecule type" value="Genomic_DNA"/>
</dbReference>
<evidence type="ECO:0000313" key="3">
    <source>
        <dbReference type="Proteomes" id="UP001187192"/>
    </source>
</evidence>
<name>A0AA88AUB2_FICCA</name>
<protein>
    <recommendedName>
        <fullName evidence="1">Aminotransferase-like plant mobile domain-containing protein</fullName>
    </recommendedName>
</protein>
<proteinExistence type="predicted"/>
<dbReference type="PANTHER" id="PTHR46033">
    <property type="entry name" value="PROTEIN MAIN-LIKE 2"/>
    <property type="match status" value="1"/>
</dbReference>
<evidence type="ECO:0000313" key="2">
    <source>
        <dbReference type="EMBL" id="GMN51541.1"/>
    </source>
</evidence>
<dbReference type="GO" id="GO:0010073">
    <property type="term" value="P:meristem maintenance"/>
    <property type="evidence" value="ECO:0007669"/>
    <property type="project" value="InterPro"/>
</dbReference>
<keyword evidence="3" id="KW-1185">Reference proteome</keyword>
<dbReference type="InterPro" id="IPR044824">
    <property type="entry name" value="MAIN-like"/>
</dbReference>
<dbReference type="Proteomes" id="UP001187192">
    <property type="component" value="Unassembled WGS sequence"/>
</dbReference>
<dbReference type="AlphaFoldDB" id="A0AA88AUB2"/>
<dbReference type="InterPro" id="IPR019557">
    <property type="entry name" value="AminoTfrase-like_pln_mobile"/>
</dbReference>
<organism evidence="2 3">
    <name type="scientific">Ficus carica</name>
    <name type="common">Common fig</name>
    <dbReference type="NCBI Taxonomy" id="3494"/>
    <lineage>
        <taxon>Eukaryota</taxon>
        <taxon>Viridiplantae</taxon>
        <taxon>Streptophyta</taxon>
        <taxon>Embryophyta</taxon>
        <taxon>Tracheophyta</taxon>
        <taxon>Spermatophyta</taxon>
        <taxon>Magnoliopsida</taxon>
        <taxon>eudicotyledons</taxon>
        <taxon>Gunneridae</taxon>
        <taxon>Pentapetalae</taxon>
        <taxon>rosids</taxon>
        <taxon>fabids</taxon>
        <taxon>Rosales</taxon>
        <taxon>Moraceae</taxon>
        <taxon>Ficeae</taxon>
        <taxon>Ficus</taxon>
    </lineage>
</organism>
<dbReference type="Pfam" id="PF10536">
    <property type="entry name" value="PMD"/>
    <property type="match status" value="1"/>
</dbReference>
<comment type="caution">
    <text evidence="2">The sequence shown here is derived from an EMBL/GenBank/DDBJ whole genome shotgun (WGS) entry which is preliminary data.</text>
</comment>
<gene>
    <name evidence="2" type="ORF">TIFTF001_020689</name>
</gene>
<sequence length="731" mass="82215">MVEIPDTIFEEREEELLISATSSGTENPTLRRTAHFLKPCVTQLSGHENELLKPHTYKNTIFSEHKKLPFKIYFKGWRFPLKEWGNWVESLLPKYQSTWKKAGIYEAIMGSVYKIPRDKRLVFGLAEKWSSITNTFVFPWGEATVTLEDVMVLGGFSVLGESVLAQIDDQESVDIHLELIEKLKEAATPGSLNRASGRAWLRFFMGSGSKIEHEAFLSFWLSQHVFPSVNYFVGHFVFPIAIRFAKGIRIALAPAVLASIYHDLRSLNEKLIASAVLKKDDLMDLTLYAPFQLVQLWAWERFPMLGPKPTCFTNGPKPRPARWKSARIVCNVDIRMALESAGETFWWHPYASSADYWLLPKFDLDKELRVSVNQDLDEELETLARCLRVSELVGINCIEQYLPHRVSKQFRMDQDIPSPVGRCNESQSVTWGNYSKPIRDVKLYIPSKHFVAGVTVRYAKWWENSVLSQSDARLPRNTAVRSPRRFNVENKELSLADSTLKVGFLNCHPVEVAGSASIGQEDFVTSRGNHNVAGKVLEPLTDQMTMASKSGLFIGEITENEEYSPADATNEGRFNAMEVEDSAIRGQEGLQQSIGDAVDIEKELELAAAAEPSSDAQHQNMSVSAADDGVAEGIETARPVVDPMTTVSKTALCTEDVNIEAKSLASSSSNGRVVENMVSATHVIDLTNEESEAEIQVSREIPGLKLEARVRRLERIINDLKKTRYPRLIQD</sequence>